<name>B8CT50_SHEPW</name>
<dbReference type="InterPro" id="IPR016181">
    <property type="entry name" value="Acyl_CoA_acyltransferase"/>
</dbReference>
<dbReference type="InterPro" id="IPR050832">
    <property type="entry name" value="Bact_Acetyltransf"/>
</dbReference>
<keyword evidence="2" id="KW-0012">Acyltransferase</keyword>
<dbReference type="GO" id="GO:0016747">
    <property type="term" value="F:acyltransferase activity, transferring groups other than amino-acyl groups"/>
    <property type="evidence" value="ECO:0007669"/>
    <property type="project" value="InterPro"/>
</dbReference>
<dbReference type="eggNOG" id="COG0456">
    <property type="taxonomic scope" value="Bacteria"/>
</dbReference>
<keyword evidence="5" id="KW-1185">Reference proteome</keyword>
<evidence type="ECO:0000256" key="1">
    <source>
        <dbReference type="ARBA" id="ARBA00022679"/>
    </source>
</evidence>
<sequence>MASIEVRQLTEQDWREYKRLRLASLQDAPDSFGSTFEKEQLFTEATWRARLTAATVTAQLPLVAFIDGTAVGLAFGVLHNGGDRCAHVYQMWVAKSARGQGIGRLLLKKILDWCGDLAIAEVNLLVTIDNAAAITLYQKLGFQARPELEPLREGSKIMVQAMVFEVD</sequence>
<dbReference type="Proteomes" id="UP000000753">
    <property type="component" value="Chromosome"/>
</dbReference>
<dbReference type="STRING" id="225849.swp_4165"/>
<dbReference type="OrthoDB" id="9799092at2"/>
<evidence type="ECO:0000259" key="3">
    <source>
        <dbReference type="PROSITE" id="PS51186"/>
    </source>
</evidence>
<dbReference type="AlphaFoldDB" id="B8CT50"/>
<evidence type="ECO:0000313" key="4">
    <source>
        <dbReference type="EMBL" id="ACJ30826.1"/>
    </source>
</evidence>
<protein>
    <submittedName>
        <fullName evidence="4">GCN5-like N-acetyltransferase</fullName>
    </submittedName>
</protein>
<accession>B8CT50</accession>
<dbReference type="SUPFAM" id="SSF55729">
    <property type="entry name" value="Acyl-CoA N-acyltransferases (Nat)"/>
    <property type="match status" value="1"/>
</dbReference>
<dbReference type="RefSeq" id="WP_020914166.1">
    <property type="nucleotide sequence ID" value="NC_011566.1"/>
</dbReference>
<evidence type="ECO:0000256" key="2">
    <source>
        <dbReference type="ARBA" id="ARBA00023315"/>
    </source>
</evidence>
<dbReference type="HOGENOM" id="CLU_013985_19_3_6"/>
<evidence type="ECO:0000313" key="5">
    <source>
        <dbReference type="Proteomes" id="UP000000753"/>
    </source>
</evidence>
<reference evidence="4 5" key="1">
    <citation type="journal article" date="2008" name="PLoS ONE">
        <title>Environmental adaptation: genomic analysis of the piezotolerant and psychrotolerant deep-sea iron reducing bacterium Shewanella piezotolerans WP3.</title>
        <authorList>
            <person name="Wang F."/>
            <person name="Wang J."/>
            <person name="Jian H."/>
            <person name="Zhang B."/>
            <person name="Li S."/>
            <person name="Wang F."/>
            <person name="Zeng X."/>
            <person name="Gao L."/>
            <person name="Bartlett D.H."/>
            <person name="Yu J."/>
            <person name="Hu S."/>
            <person name="Xiao X."/>
        </authorList>
    </citation>
    <scope>NUCLEOTIDE SEQUENCE [LARGE SCALE GENOMIC DNA]</scope>
    <source>
        <strain evidence="5">WP3 / JCM 13877</strain>
    </source>
</reference>
<dbReference type="Gene3D" id="3.40.630.30">
    <property type="match status" value="1"/>
</dbReference>
<keyword evidence="1" id="KW-0808">Transferase</keyword>
<dbReference type="PANTHER" id="PTHR43877:SF2">
    <property type="entry name" value="AMINOALKYLPHOSPHONATE N-ACETYLTRANSFERASE-RELATED"/>
    <property type="match status" value="1"/>
</dbReference>
<dbReference type="CDD" id="cd04301">
    <property type="entry name" value="NAT_SF"/>
    <property type="match status" value="1"/>
</dbReference>
<dbReference type="InterPro" id="IPR000182">
    <property type="entry name" value="GNAT_dom"/>
</dbReference>
<dbReference type="PANTHER" id="PTHR43877">
    <property type="entry name" value="AMINOALKYLPHOSPHONATE N-ACETYLTRANSFERASE-RELATED-RELATED"/>
    <property type="match status" value="1"/>
</dbReference>
<organism evidence="4 5">
    <name type="scientific">Shewanella piezotolerans (strain WP3 / JCM 13877)</name>
    <dbReference type="NCBI Taxonomy" id="225849"/>
    <lineage>
        <taxon>Bacteria</taxon>
        <taxon>Pseudomonadati</taxon>
        <taxon>Pseudomonadota</taxon>
        <taxon>Gammaproteobacteria</taxon>
        <taxon>Alteromonadales</taxon>
        <taxon>Shewanellaceae</taxon>
        <taxon>Shewanella</taxon>
    </lineage>
</organism>
<gene>
    <name evidence="4" type="ordered locus">swp_4165</name>
</gene>
<proteinExistence type="predicted"/>
<dbReference type="EMBL" id="CP000472">
    <property type="protein sequence ID" value="ACJ30826.1"/>
    <property type="molecule type" value="Genomic_DNA"/>
</dbReference>
<dbReference type="PROSITE" id="PS51186">
    <property type="entry name" value="GNAT"/>
    <property type="match status" value="1"/>
</dbReference>
<feature type="domain" description="N-acetyltransferase" evidence="3">
    <location>
        <begin position="4"/>
        <end position="163"/>
    </location>
</feature>
<dbReference type="Pfam" id="PF00583">
    <property type="entry name" value="Acetyltransf_1"/>
    <property type="match status" value="1"/>
</dbReference>
<dbReference type="KEGG" id="swp:swp_4165"/>